<dbReference type="PANTHER" id="PTHR43333">
    <property type="entry name" value="2-HACID_DH_C DOMAIN-CONTAINING PROTEIN"/>
    <property type="match status" value="1"/>
</dbReference>
<dbReference type="Pfam" id="PF02826">
    <property type="entry name" value="2-Hacid_dh_C"/>
    <property type="match status" value="1"/>
</dbReference>
<evidence type="ECO:0000256" key="1">
    <source>
        <dbReference type="ARBA" id="ARBA00023002"/>
    </source>
</evidence>
<dbReference type="Gene3D" id="3.40.50.720">
    <property type="entry name" value="NAD(P)-binding Rossmann-like Domain"/>
    <property type="match status" value="2"/>
</dbReference>
<accession>A0A068R2I9</accession>
<dbReference type="KEGG" id="xpo:XPG1_1852"/>
<sequence>MKIIFFHPAFTLNADQWIQGIQARLPEANVRQWVSGDNAPADYALVWSPPYEMLAHRRDIKGIFLLGAGVDAILKQEWENPGTLPEGVPLIRLEDTGMARQMQEYALYSVLHYFRRMDEYKQYQSQRLWHPVSPHNRKEFVIGVLGAGVLGCRVIEKLQEFDFTVRCWSRTPKQIDQVESFYGKAQLGDFLSECQVLINILPDTPETRGILNLSLFKQLKPESYMINMARGTQLIEQDLLIAIEKGYIAGATLDVFVEEPLSNLHPFWTHPRINITPHIAAQTIPDNALDMIGENIRRMENGESPIGLVDMALGY</sequence>
<evidence type="ECO:0000259" key="3">
    <source>
        <dbReference type="Pfam" id="PF02826"/>
    </source>
</evidence>
<dbReference type="GO" id="GO:0016618">
    <property type="term" value="F:hydroxypyruvate reductase [NAD(P)H] activity"/>
    <property type="evidence" value="ECO:0007669"/>
    <property type="project" value="UniProtKB-EC"/>
</dbReference>
<organism evidence="4 5">
    <name type="scientific">Xenorhabdus poinarii G6</name>
    <dbReference type="NCBI Taxonomy" id="1354304"/>
    <lineage>
        <taxon>Bacteria</taxon>
        <taxon>Pseudomonadati</taxon>
        <taxon>Pseudomonadota</taxon>
        <taxon>Gammaproteobacteria</taxon>
        <taxon>Enterobacterales</taxon>
        <taxon>Morganellaceae</taxon>
        <taxon>Xenorhabdus</taxon>
    </lineage>
</organism>
<dbReference type="CDD" id="cd12164">
    <property type="entry name" value="GDH_like_2"/>
    <property type="match status" value="1"/>
</dbReference>
<dbReference type="GO" id="GO:0030267">
    <property type="term" value="F:glyoxylate reductase (NADPH) activity"/>
    <property type="evidence" value="ECO:0007669"/>
    <property type="project" value="UniProtKB-EC"/>
</dbReference>
<dbReference type="Proteomes" id="UP000032735">
    <property type="component" value="Chromosome"/>
</dbReference>
<evidence type="ECO:0000313" key="4">
    <source>
        <dbReference type="EMBL" id="CDG21507.1"/>
    </source>
</evidence>
<dbReference type="RefSeq" id="WP_045958692.1">
    <property type="nucleotide sequence ID" value="NZ_FO704551.1"/>
</dbReference>
<feature type="domain" description="D-isomer specific 2-hydroxyacid dehydrogenase NAD-binding" evidence="3">
    <location>
        <begin position="109"/>
        <end position="280"/>
    </location>
</feature>
<keyword evidence="5" id="KW-1185">Reference proteome</keyword>
<dbReference type="HOGENOM" id="CLU_019796_1_0_6"/>
<gene>
    <name evidence="4" type="primary">ghrA</name>
    <name evidence="4" type="ORF">XPG1_1852</name>
</gene>
<dbReference type="SUPFAM" id="SSF51735">
    <property type="entry name" value="NAD(P)-binding Rossmann-fold domains"/>
    <property type="match status" value="1"/>
</dbReference>
<proteinExistence type="predicted"/>
<dbReference type="InterPro" id="IPR006140">
    <property type="entry name" value="D-isomer_DH_NAD-bd"/>
</dbReference>
<dbReference type="OrthoDB" id="9787219at2"/>
<protein>
    <submittedName>
        <fullName evidence="4">Glyoxylate/hydroxypyruvate reductase A</fullName>
        <ecNumber evidence="4">1.1.1.79</ecNumber>
        <ecNumber evidence="4">1.1.1.81</ecNumber>
    </submittedName>
</protein>
<dbReference type="EC" id="1.1.1.81" evidence="4"/>
<evidence type="ECO:0000256" key="2">
    <source>
        <dbReference type="ARBA" id="ARBA00023027"/>
    </source>
</evidence>
<reference evidence="4 5" key="1">
    <citation type="submission" date="2013-07" db="EMBL/GenBank/DDBJ databases">
        <authorList>
            <person name="Genoscope - CEA"/>
        </authorList>
    </citation>
    <scope>NUCLEOTIDE SEQUENCE [LARGE SCALE GENOMIC DNA]</scope>
    <source>
        <strain evidence="4 5">G6</strain>
    </source>
</reference>
<keyword evidence="1 4" id="KW-0560">Oxidoreductase</keyword>
<keyword evidence="2" id="KW-0520">NAD</keyword>
<dbReference type="NCBIfam" id="NF012013">
    <property type="entry name" value="PRK15469.1"/>
    <property type="match status" value="1"/>
</dbReference>
<keyword evidence="4" id="KW-0670">Pyruvate</keyword>
<dbReference type="EMBL" id="FO704551">
    <property type="protein sequence ID" value="CDG21507.1"/>
    <property type="molecule type" value="Genomic_DNA"/>
</dbReference>
<evidence type="ECO:0000313" key="5">
    <source>
        <dbReference type="Proteomes" id="UP000032735"/>
    </source>
</evidence>
<dbReference type="PANTHER" id="PTHR43333:SF1">
    <property type="entry name" value="D-ISOMER SPECIFIC 2-HYDROXYACID DEHYDROGENASE NAD-BINDING DOMAIN-CONTAINING PROTEIN"/>
    <property type="match status" value="1"/>
</dbReference>
<dbReference type="InterPro" id="IPR036291">
    <property type="entry name" value="NAD(P)-bd_dom_sf"/>
</dbReference>
<dbReference type="STRING" id="1354304.XPG1_1852"/>
<dbReference type="EC" id="1.1.1.79" evidence="4"/>
<name>A0A068R2I9_9GAMM</name>
<dbReference type="GO" id="GO:0051287">
    <property type="term" value="F:NAD binding"/>
    <property type="evidence" value="ECO:0007669"/>
    <property type="project" value="InterPro"/>
</dbReference>
<dbReference type="AlphaFoldDB" id="A0A068R2I9"/>